<dbReference type="AlphaFoldDB" id="A0A120A1R3"/>
<gene>
    <name evidence="2" type="ORF">AA415_02292</name>
</gene>
<organism evidence="2 3">
    <name type="scientific">Bacteroides stercoris</name>
    <dbReference type="NCBI Taxonomy" id="46506"/>
    <lineage>
        <taxon>Bacteria</taxon>
        <taxon>Pseudomonadati</taxon>
        <taxon>Bacteroidota</taxon>
        <taxon>Bacteroidia</taxon>
        <taxon>Bacteroidales</taxon>
        <taxon>Bacteroidaceae</taxon>
        <taxon>Bacteroides</taxon>
    </lineage>
</organism>
<dbReference type="EMBL" id="LRGC01000010">
    <property type="protein sequence ID" value="KWR54041.1"/>
    <property type="molecule type" value="Genomic_DNA"/>
</dbReference>
<protein>
    <recommendedName>
        <fullName evidence="4">Tetratricopeptide repeat protein</fullName>
    </recommendedName>
</protein>
<sequence length="292" mass="33936">MTSAYLQQWIQHPEMLNKDTLYELRTLLVRYPYFQSLRLLYLKNLYLLHDVTFGAELRKAVLYVADRRVLFYLIEGDRYRLKSQKSPLLSSRVPEEEPNVDRTLSLIDAFLATVPEEHSQVTELDYAMDYTTYLLQDDGQNDSEPTGGKEVPKLRGHELIDGFIRKSESSESSVFERSVCPEKVLVSPEEKEASLEDKEVISEQKEAFSASLSKNEYSTSEDDENDDGQIRQEDVDDSCFTETLAKIYIKQHRYDKALEIIKKLSLNYPKKNAYFADQIRFLEKLIINAKSK</sequence>
<comment type="caution">
    <text evidence="2">The sequence shown here is derived from an EMBL/GenBank/DDBJ whole genome shotgun (WGS) entry which is preliminary data.</text>
</comment>
<dbReference type="PATRIC" id="fig|46506.5.peg.2457"/>
<accession>A0A120A1R3</accession>
<dbReference type="RefSeq" id="WP_016661470.1">
    <property type="nucleotide sequence ID" value="NZ_LRGC01000010.1"/>
</dbReference>
<evidence type="ECO:0000313" key="2">
    <source>
        <dbReference type="EMBL" id="KWR54041.1"/>
    </source>
</evidence>
<evidence type="ECO:0000256" key="1">
    <source>
        <dbReference type="SAM" id="MobiDB-lite"/>
    </source>
</evidence>
<dbReference type="Proteomes" id="UP000056419">
    <property type="component" value="Unassembled WGS sequence"/>
</dbReference>
<name>A0A120A1R3_BACSE</name>
<proteinExistence type="predicted"/>
<evidence type="ECO:0000313" key="3">
    <source>
        <dbReference type="Proteomes" id="UP000056419"/>
    </source>
</evidence>
<keyword evidence="3" id="KW-1185">Reference proteome</keyword>
<evidence type="ECO:0008006" key="4">
    <source>
        <dbReference type="Google" id="ProtNLM"/>
    </source>
</evidence>
<feature type="region of interest" description="Disordered" evidence="1">
    <location>
        <begin position="209"/>
        <end position="234"/>
    </location>
</feature>
<dbReference type="STRING" id="46506.AA415_02292"/>
<reference evidence="2 3" key="1">
    <citation type="journal article" date="2016" name="BMC Genomics">
        <title>Type VI secretion systems of human gut Bacteroidales segregate into three genetic architectures, two of which are contained on mobile genetic elements.</title>
        <authorList>
            <person name="Coyne M.J."/>
            <person name="Roelofs K.G."/>
            <person name="Comstock L.E."/>
        </authorList>
    </citation>
    <scope>NUCLEOTIDE SEQUENCE [LARGE SCALE GENOMIC DNA]</scope>
    <source>
        <strain evidence="2 3">CL09T03C01</strain>
    </source>
</reference>